<name>A0A0E3PZP6_METMZ</name>
<sequence length="246" mass="28566">MRASYDSFIGEISNLNSLLDRVEELGSSPQYLPIKAISSKSAIIMSSGLLEKYMKESFMEFIEQINEMNISEEYIDDKMWKTNRKNTLKALEYIDGKKLEADYEKVVFVYSESFRKNEKLNKPLLVKEAFSITNANPGPETVKNMFSNIGISKIFENTFFQLEFGNEKFGDETRVTRTLKSFIELRNCIAHGYSGIPIPSIQEVQEYIKFLMKFVYTMNEVLNQRLLMVQASHYKDCFKALDLFCK</sequence>
<feature type="domain" description="RiboL-PSP-HEPN" evidence="1">
    <location>
        <begin position="12"/>
        <end position="223"/>
    </location>
</feature>
<protein>
    <recommendedName>
        <fullName evidence="1">RiboL-PSP-HEPN domain-containing protein</fullName>
    </recommendedName>
</protein>
<dbReference type="GeneID" id="24851989"/>
<dbReference type="PATRIC" id="fig|1434117.4.peg.2863"/>
<dbReference type="RefSeq" id="WP_048047395.1">
    <property type="nucleotide sequence ID" value="NZ_CP009509.1"/>
</dbReference>
<dbReference type="InterPro" id="IPR041519">
    <property type="entry name" value="HEPN_RiboL-PSP"/>
</dbReference>
<dbReference type="Pfam" id="PF18735">
    <property type="entry name" value="HEPN_RiboL-PSP"/>
    <property type="match status" value="1"/>
</dbReference>
<dbReference type="Proteomes" id="UP000033058">
    <property type="component" value="Chromosome"/>
</dbReference>
<evidence type="ECO:0000313" key="2">
    <source>
        <dbReference type="EMBL" id="AKB41235.1"/>
    </source>
</evidence>
<evidence type="ECO:0000259" key="1">
    <source>
        <dbReference type="Pfam" id="PF18735"/>
    </source>
</evidence>
<dbReference type="AlphaFoldDB" id="A0A0E3PZP6"/>
<accession>A0A0E3PZP6</accession>
<dbReference type="EMBL" id="CP009509">
    <property type="protein sequence ID" value="AKB41235.1"/>
    <property type="molecule type" value="Genomic_DNA"/>
</dbReference>
<evidence type="ECO:0000313" key="3">
    <source>
        <dbReference type="Proteomes" id="UP000033058"/>
    </source>
</evidence>
<reference evidence="2 3" key="1">
    <citation type="submission" date="2014-07" db="EMBL/GenBank/DDBJ databases">
        <title>Methanogenic archaea and the global carbon cycle.</title>
        <authorList>
            <person name="Henriksen J.R."/>
            <person name="Luke J."/>
            <person name="Reinhart S."/>
            <person name="Benedict M.N."/>
            <person name="Youngblut N.D."/>
            <person name="Metcalf M.E."/>
            <person name="Whitaker R.J."/>
            <person name="Metcalf W.W."/>
        </authorList>
    </citation>
    <scope>NUCLEOTIDE SEQUENCE [LARGE SCALE GENOMIC DNA]</scope>
    <source>
        <strain evidence="2 3">WWM610</strain>
    </source>
</reference>
<dbReference type="HOGENOM" id="CLU_1127099_0_0_2"/>
<gene>
    <name evidence="2" type="ORF">MSMAW_2244</name>
</gene>
<proteinExistence type="predicted"/>
<organism evidence="2 3">
    <name type="scientific">Methanosarcina mazei WWM610</name>
    <dbReference type="NCBI Taxonomy" id="1434117"/>
    <lineage>
        <taxon>Archaea</taxon>
        <taxon>Methanobacteriati</taxon>
        <taxon>Methanobacteriota</taxon>
        <taxon>Stenosarchaea group</taxon>
        <taxon>Methanomicrobia</taxon>
        <taxon>Methanosarcinales</taxon>
        <taxon>Methanosarcinaceae</taxon>
        <taxon>Methanosarcina</taxon>
    </lineage>
</organism>